<sequence length="202" mass="22288">MKNKIIIICIVVALAAGGVGAGFALYNNNTPVETVTTEPFSTRRIVTTTKGETTTSGSTANSTTSSTVDNDTVLTTENTTDGNVTETFANDTYVLDNRDTSSNSNGANNYGNSYNIVPDQEQEAGSKYYYLVSEKGKQRIPLDKREDSDGEYYKTGVFVKDPDASDVPSSYYELNCDDNGNVFHHDENENRVYHDEYKVIYE</sequence>
<name>A0A9D1RFU3_9FIRM</name>
<dbReference type="EMBL" id="DXGE01000036">
    <property type="protein sequence ID" value="HIW86605.1"/>
    <property type="molecule type" value="Genomic_DNA"/>
</dbReference>
<evidence type="ECO:0000313" key="4">
    <source>
        <dbReference type="Proteomes" id="UP000824205"/>
    </source>
</evidence>
<dbReference type="AlphaFoldDB" id="A0A9D1RFU3"/>
<organism evidence="3 4">
    <name type="scientific">Candidatus Eubacterium faecipullorum</name>
    <dbReference type="NCBI Taxonomy" id="2838571"/>
    <lineage>
        <taxon>Bacteria</taxon>
        <taxon>Bacillati</taxon>
        <taxon>Bacillota</taxon>
        <taxon>Clostridia</taxon>
        <taxon>Eubacteriales</taxon>
        <taxon>Eubacteriaceae</taxon>
        <taxon>Eubacterium</taxon>
    </lineage>
</organism>
<reference evidence="3" key="1">
    <citation type="journal article" date="2021" name="PeerJ">
        <title>Extensive microbial diversity within the chicken gut microbiome revealed by metagenomics and culture.</title>
        <authorList>
            <person name="Gilroy R."/>
            <person name="Ravi A."/>
            <person name="Getino M."/>
            <person name="Pursley I."/>
            <person name="Horton D.L."/>
            <person name="Alikhan N.F."/>
            <person name="Baker D."/>
            <person name="Gharbi K."/>
            <person name="Hall N."/>
            <person name="Watson M."/>
            <person name="Adriaenssens E.M."/>
            <person name="Foster-Nyarko E."/>
            <person name="Jarju S."/>
            <person name="Secka A."/>
            <person name="Antonio M."/>
            <person name="Oren A."/>
            <person name="Chaudhuri R.R."/>
            <person name="La Ragione R."/>
            <person name="Hildebrand F."/>
            <person name="Pallen M.J."/>
        </authorList>
    </citation>
    <scope>NUCLEOTIDE SEQUENCE</scope>
    <source>
        <strain evidence="3">421</strain>
    </source>
</reference>
<evidence type="ECO:0000256" key="2">
    <source>
        <dbReference type="SAM" id="SignalP"/>
    </source>
</evidence>
<feature type="region of interest" description="Disordered" evidence="1">
    <location>
        <begin position="95"/>
        <end position="116"/>
    </location>
</feature>
<feature type="chain" id="PRO_5038351436" evidence="2">
    <location>
        <begin position="22"/>
        <end position="202"/>
    </location>
</feature>
<feature type="compositionally biased region" description="Low complexity" evidence="1">
    <location>
        <begin position="101"/>
        <end position="115"/>
    </location>
</feature>
<evidence type="ECO:0000256" key="1">
    <source>
        <dbReference type="SAM" id="MobiDB-lite"/>
    </source>
</evidence>
<gene>
    <name evidence="3" type="ORF">IAA48_08945</name>
</gene>
<dbReference type="Proteomes" id="UP000824205">
    <property type="component" value="Unassembled WGS sequence"/>
</dbReference>
<feature type="compositionally biased region" description="Low complexity" evidence="1">
    <location>
        <begin position="48"/>
        <end position="76"/>
    </location>
</feature>
<feature type="signal peptide" evidence="2">
    <location>
        <begin position="1"/>
        <end position="21"/>
    </location>
</feature>
<evidence type="ECO:0000313" key="3">
    <source>
        <dbReference type="EMBL" id="HIW86605.1"/>
    </source>
</evidence>
<accession>A0A9D1RFU3</accession>
<reference evidence="3" key="2">
    <citation type="submission" date="2021-04" db="EMBL/GenBank/DDBJ databases">
        <authorList>
            <person name="Gilroy R."/>
        </authorList>
    </citation>
    <scope>NUCLEOTIDE SEQUENCE</scope>
    <source>
        <strain evidence="3">421</strain>
    </source>
</reference>
<comment type="caution">
    <text evidence="3">The sequence shown here is derived from an EMBL/GenBank/DDBJ whole genome shotgun (WGS) entry which is preliminary data.</text>
</comment>
<proteinExistence type="predicted"/>
<protein>
    <submittedName>
        <fullName evidence="3">Uncharacterized protein</fullName>
    </submittedName>
</protein>
<feature type="region of interest" description="Disordered" evidence="1">
    <location>
        <begin position="48"/>
        <end position="78"/>
    </location>
</feature>
<keyword evidence="2" id="KW-0732">Signal</keyword>